<keyword evidence="1" id="KW-0560">Oxidoreductase</keyword>
<dbReference type="GO" id="GO:0051287">
    <property type="term" value="F:NAD binding"/>
    <property type="evidence" value="ECO:0007669"/>
    <property type="project" value="InterPro"/>
</dbReference>
<dbReference type="InterPro" id="IPR036291">
    <property type="entry name" value="NAD(P)-bd_dom_sf"/>
</dbReference>
<evidence type="ECO:0000256" key="2">
    <source>
        <dbReference type="ARBA" id="ARBA00023027"/>
    </source>
</evidence>
<dbReference type="RefSeq" id="WP_138367420.1">
    <property type="nucleotide sequence ID" value="NZ_VCEJ01000005.1"/>
</dbReference>
<feature type="domain" description="D-isomer specific 2-hydroxyacid dehydrogenase NAD-binding" evidence="3">
    <location>
        <begin position="106"/>
        <end position="276"/>
    </location>
</feature>
<dbReference type="AlphaFoldDB" id="A0A5R9KSM2"/>
<evidence type="ECO:0000313" key="5">
    <source>
        <dbReference type="Proteomes" id="UP000306402"/>
    </source>
</evidence>
<sequence>MIIYCYSALDEPLWQQLRDRLSPPHTIYFRAESPSKEDTISHFQEADYLLGNPPVEWFETVPANLKFWQLDSVGMNQYAELPLSNETLVANMGDWFARPCAETIVGGILALYRGLDKLTLLKQKTEWIGHGLRPQLKIIFKQNVVVLGAGTLAQAVHAVLTGLGCSIHLFGRTSSLANLHSREELLSELPFADVVINTLPGTASNFADAEFFSRMKTGSVYASIGRGDTTDEKVLIEALQSKQLDGAVLDVTESEPLQPDNPLWKMDNVILTQHTGGGHRDEHIGKVDLFLNNIFAIENGGSVINQVDLKKGY</sequence>
<dbReference type="PANTHER" id="PTHR43333:SF1">
    <property type="entry name" value="D-ISOMER SPECIFIC 2-HYDROXYACID DEHYDROGENASE NAD-BINDING DOMAIN-CONTAINING PROTEIN"/>
    <property type="match status" value="1"/>
</dbReference>
<evidence type="ECO:0000259" key="3">
    <source>
        <dbReference type="Pfam" id="PF02826"/>
    </source>
</evidence>
<protein>
    <submittedName>
        <fullName evidence="4">D-2-hydroxyacid dehydrogenase</fullName>
    </submittedName>
</protein>
<dbReference type="Proteomes" id="UP000306402">
    <property type="component" value="Unassembled WGS sequence"/>
</dbReference>
<reference evidence="4 5" key="1">
    <citation type="submission" date="2019-05" db="EMBL/GenBank/DDBJ databases">
        <authorList>
            <person name="Qu J.-H."/>
        </authorList>
    </citation>
    <scope>NUCLEOTIDE SEQUENCE [LARGE SCALE GENOMIC DNA]</scope>
    <source>
        <strain evidence="4 5">T17</strain>
    </source>
</reference>
<keyword evidence="5" id="KW-1185">Reference proteome</keyword>
<dbReference type="InterPro" id="IPR006140">
    <property type="entry name" value="D-isomer_DH_NAD-bd"/>
</dbReference>
<dbReference type="OrthoDB" id="9805416at2"/>
<comment type="caution">
    <text evidence="4">The sequence shown here is derived from an EMBL/GenBank/DDBJ whole genome shotgun (WGS) entry which is preliminary data.</text>
</comment>
<dbReference type="PANTHER" id="PTHR43333">
    <property type="entry name" value="2-HACID_DH_C DOMAIN-CONTAINING PROTEIN"/>
    <property type="match status" value="1"/>
</dbReference>
<dbReference type="SUPFAM" id="SSF51735">
    <property type="entry name" value="NAD(P)-binding Rossmann-fold domains"/>
    <property type="match status" value="1"/>
</dbReference>
<organism evidence="4 5">
    <name type="scientific">Dyadobacter luticola</name>
    <dbReference type="NCBI Taxonomy" id="1979387"/>
    <lineage>
        <taxon>Bacteria</taxon>
        <taxon>Pseudomonadati</taxon>
        <taxon>Bacteroidota</taxon>
        <taxon>Cytophagia</taxon>
        <taxon>Cytophagales</taxon>
        <taxon>Spirosomataceae</taxon>
        <taxon>Dyadobacter</taxon>
    </lineage>
</organism>
<dbReference type="Pfam" id="PF02826">
    <property type="entry name" value="2-Hacid_dh_C"/>
    <property type="match status" value="1"/>
</dbReference>
<dbReference type="EMBL" id="VCEJ01000005">
    <property type="protein sequence ID" value="TLU99129.1"/>
    <property type="molecule type" value="Genomic_DNA"/>
</dbReference>
<evidence type="ECO:0000313" key="4">
    <source>
        <dbReference type="EMBL" id="TLU99129.1"/>
    </source>
</evidence>
<keyword evidence="2" id="KW-0520">NAD</keyword>
<dbReference type="GO" id="GO:0016491">
    <property type="term" value="F:oxidoreductase activity"/>
    <property type="evidence" value="ECO:0007669"/>
    <property type="project" value="UniProtKB-KW"/>
</dbReference>
<proteinExistence type="predicted"/>
<name>A0A5R9KSM2_9BACT</name>
<dbReference type="Gene3D" id="3.40.50.720">
    <property type="entry name" value="NAD(P)-binding Rossmann-like Domain"/>
    <property type="match status" value="2"/>
</dbReference>
<evidence type="ECO:0000256" key="1">
    <source>
        <dbReference type="ARBA" id="ARBA00023002"/>
    </source>
</evidence>
<gene>
    <name evidence="4" type="ORF">FEN17_21365</name>
</gene>
<accession>A0A5R9KSM2</accession>